<feature type="compositionally biased region" description="Low complexity" evidence="1">
    <location>
        <begin position="278"/>
        <end position="299"/>
    </location>
</feature>
<feature type="compositionally biased region" description="Basic and acidic residues" evidence="1">
    <location>
        <begin position="507"/>
        <end position="520"/>
    </location>
</feature>
<protein>
    <submittedName>
        <fullName evidence="2">Uncharacterized protein</fullName>
    </submittedName>
</protein>
<feature type="compositionally biased region" description="Basic and acidic residues" evidence="1">
    <location>
        <begin position="604"/>
        <end position="614"/>
    </location>
</feature>
<feature type="region of interest" description="Disordered" evidence="1">
    <location>
        <begin position="129"/>
        <end position="156"/>
    </location>
</feature>
<feature type="compositionally biased region" description="Polar residues" evidence="1">
    <location>
        <begin position="300"/>
        <end position="319"/>
    </location>
</feature>
<reference evidence="2 3" key="1">
    <citation type="submission" date="2016-07" db="EMBL/GenBank/DDBJ databases">
        <title>Pervasive Adenine N6-methylation of Active Genes in Fungi.</title>
        <authorList>
            <consortium name="DOE Joint Genome Institute"/>
            <person name="Mondo S.J."/>
            <person name="Dannebaum R.O."/>
            <person name="Kuo R.C."/>
            <person name="Labutti K."/>
            <person name="Haridas S."/>
            <person name="Kuo A."/>
            <person name="Salamov A."/>
            <person name="Ahrendt S.R."/>
            <person name="Lipzen A."/>
            <person name="Sullivan W."/>
            <person name="Andreopoulos W.B."/>
            <person name="Clum A."/>
            <person name="Lindquist E."/>
            <person name="Daum C."/>
            <person name="Ramamoorthy G.K."/>
            <person name="Gryganskyi A."/>
            <person name="Culley D."/>
            <person name="Magnuson J.K."/>
            <person name="James T.Y."/>
            <person name="O'Malley M.A."/>
            <person name="Stajich J.E."/>
            <person name="Spatafora J.W."/>
            <person name="Visel A."/>
            <person name="Grigoriev I.V."/>
        </authorList>
    </citation>
    <scope>NUCLEOTIDE SEQUENCE [LARGE SCALE GENOMIC DNA]</scope>
    <source>
        <strain evidence="2 3">68-887.2</strain>
    </source>
</reference>
<dbReference type="EMBL" id="MCFC01000006">
    <property type="protein sequence ID" value="ORY33447.1"/>
    <property type="molecule type" value="Genomic_DNA"/>
</dbReference>
<feature type="compositionally biased region" description="Low complexity" evidence="1">
    <location>
        <begin position="366"/>
        <end position="381"/>
    </location>
</feature>
<keyword evidence="3" id="KW-1185">Reference proteome</keyword>
<feature type="region of interest" description="Disordered" evidence="1">
    <location>
        <begin position="454"/>
        <end position="528"/>
    </location>
</feature>
<feature type="region of interest" description="Disordered" evidence="1">
    <location>
        <begin position="265"/>
        <end position="337"/>
    </location>
</feature>
<feature type="region of interest" description="Disordered" evidence="1">
    <location>
        <begin position="604"/>
        <end position="683"/>
    </location>
</feature>
<accession>A0A1Y2BG36</accession>
<feature type="region of interest" description="Disordered" evidence="1">
    <location>
        <begin position="357"/>
        <end position="391"/>
    </location>
</feature>
<dbReference type="OrthoDB" id="2573559at2759"/>
<feature type="region of interest" description="Disordered" evidence="1">
    <location>
        <begin position="32"/>
        <end position="64"/>
    </location>
</feature>
<evidence type="ECO:0000256" key="1">
    <source>
        <dbReference type="SAM" id="MobiDB-lite"/>
    </source>
</evidence>
<proteinExistence type="predicted"/>
<feature type="compositionally biased region" description="Basic and acidic residues" evidence="1">
    <location>
        <begin position="32"/>
        <end position="42"/>
    </location>
</feature>
<organism evidence="2 3">
    <name type="scientific">Naematelia encephala</name>
    <dbReference type="NCBI Taxonomy" id="71784"/>
    <lineage>
        <taxon>Eukaryota</taxon>
        <taxon>Fungi</taxon>
        <taxon>Dikarya</taxon>
        <taxon>Basidiomycota</taxon>
        <taxon>Agaricomycotina</taxon>
        <taxon>Tremellomycetes</taxon>
        <taxon>Tremellales</taxon>
        <taxon>Naemateliaceae</taxon>
        <taxon>Naematelia</taxon>
    </lineage>
</organism>
<dbReference type="InParanoid" id="A0A1Y2BG36"/>
<name>A0A1Y2BG36_9TREE</name>
<dbReference type="Proteomes" id="UP000193986">
    <property type="component" value="Unassembled WGS sequence"/>
</dbReference>
<dbReference type="AlphaFoldDB" id="A0A1Y2BG36"/>
<evidence type="ECO:0000313" key="3">
    <source>
        <dbReference type="Proteomes" id="UP000193986"/>
    </source>
</evidence>
<feature type="compositionally biased region" description="Polar residues" evidence="1">
    <location>
        <begin position="628"/>
        <end position="640"/>
    </location>
</feature>
<gene>
    <name evidence="2" type="ORF">BCR39DRAFT_557132</name>
</gene>
<evidence type="ECO:0000313" key="2">
    <source>
        <dbReference type="EMBL" id="ORY33447.1"/>
    </source>
</evidence>
<comment type="caution">
    <text evidence="2">The sequence shown here is derived from an EMBL/GenBank/DDBJ whole genome shotgun (WGS) entry which is preliminary data.</text>
</comment>
<feature type="compositionally biased region" description="Low complexity" evidence="1">
    <location>
        <begin position="50"/>
        <end position="64"/>
    </location>
</feature>
<sequence>MSAIFDLLHKFRPSGTQQVEQDMMNDETLVKSEVHSPAKEEPVTAVNDTSLPHSQPSSLSSKSRVSALIAAEAGGDHSSSPRINRKISFEMVETPSSTDRSLSNFSSPQEVYLGEQSIPFVFRRQQETKPDNAPSKLPEFFRHPTSSGRIAISPGPGQVDKIIEGKHINVDSKDGATVEKIASQIMGRPVSISQFHPCEWRKEQVKFCKRARIPVGATHKSITPLMGPLSLPYARNPSGVDAIIADKTEYLAHVWGLRAAPGVAPPHAEGISDEAPRTASNGSGITSTSSTTWNSSESNKMNTTSGTVNSGASTSSQQKVMVRDPYQSIGIRKGSSGKDEVIDKIREVEKIQKRIANAVQQSATEQRTTVSSRSDVSSEEQTGTTPVDRAPIASATALLRAQGSGTAHPLSPIPGSPVTDEGADAFTRLFENAISSVKLQSVSTSDLRVAHEIHTHQRGHSAPIDQKPTNSQASIAGRDSLRVSSTSHTIPIPPALKLTPQASSKADTSENWRTKNDHPLQHKPSAVVKPLSPISAAVLRGYEDDSMAGDVALDLLGLDDETSSDQWRITVKPPSVDPAILSMSNKSYSKGTAQNRTRVSQEGKLVRPTGHEDPAVEFFNPEPLQTAGRANTAKSLSAKGTPNAGKLLKKPLVTASAENAPEMPGRGSAVSAIVGKGNEKAGE</sequence>